<dbReference type="CDD" id="cd14820">
    <property type="entry name" value="TRAX"/>
    <property type="match status" value="1"/>
</dbReference>
<dbReference type="GeneID" id="36286509"/>
<dbReference type="AlphaFoldDB" id="A0A177AE72"/>
<evidence type="ECO:0000256" key="4">
    <source>
        <dbReference type="ARBA" id="ARBA00022490"/>
    </source>
</evidence>
<evidence type="ECO:0000256" key="2">
    <source>
        <dbReference type="ARBA" id="ARBA00004496"/>
    </source>
</evidence>
<dbReference type="InterPro" id="IPR016068">
    <property type="entry name" value="Translin_N"/>
</dbReference>
<keyword evidence="5" id="KW-0539">Nucleus</keyword>
<keyword evidence="4" id="KW-0963">Cytoplasm</keyword>
<evidence type="ECO:0000313" key="6">
    <source>
        <dbReference type="EMBL" id="OAF60409.1"/>
    </source>
</evidence>
<protein>
    <recommendedName>
        <fullName evidence="7">Translin-associated protein X</fullName>
    </recommendedName>
</protein>
<comment type="similarity">
    <text evidence="3">Belongs to the translin family.</text>
</comment>
<dbReference type="InterPro" id="IPR036081">
    <property type="entry name" value="Translin_sf"/>
</dbReference>
<evidence type="ECO:0000256" key="1">
    <source>
        <dbReference type="ARBA" id="ARBA00004123"/>
    </source>
</evidence>
<evidence type="ECO:0000256" key="3">
    <source>
        <dbReference type="ARBA" id="ARBA00005902"/>
    </source>
</evidence>
<organism evidence="6">
    <name type="scientific">Pseudogymnoascus destructans</name>
    <dbReference type="NCBI Taxonomy" id="655981"/>
    <lineage>
        <taxon>Eukaryota</taxon>
        <taxon>Fungi</taxon>
        <taxon>Dikarya</taxon>
        <taxon>Ascomycota</taxon>
        <taxon>Pezizomycotina</taxon>
        <taxon>Leotiomycetes</taxon>
        <taxon>Thelebolales</taxon>
        <taxon>Thelebolaceae</taxon>
        <taxon>Pseudogymnoascus</taxon>
    </lineage>
</organism>
<dbReference type="InterPro" id="IPR002848">
    <property type="entry name" value="Translin_fam"/>
</dbReference>
<dbReference type="Pfam" id="PF01997">
    <property type="entry name" value="Translin"/>
    <property type="match status" value="1"/>
</dbReference>
<dbReference type="InterPro" id="IPR016069">
    <property type="entry name" value="Translin_C"/>
</dbReference>
<dbReference type="PANTHER" id="PTHR10741">
    <property type="entry name" value="TRANSLIN AND TRANSLIN ASSOCIATED PROTEIN X"/>
    <property type="match status" value="1"/>
</dbReference>
<dbReference type="OrthoDB" id="31005at2759"/>
<reference evidence="6" key="1">
    <citation type="submission" date="2016-03" db="EMBL/GenBank/DDBJ databases">
        <title>Updated assembly of Pseudogymnoascus destructans, the fungus causing white-nose syndrome of bats.</title>
        <authorList>
            <person name="Palmer J.M."/>
            <person name="Drees K.P."/>
            <person name="Foster J.T."/>
            <person name="Lindner D.L."/>
        </authorList>
    </citation>
    <scope>NUCLEOTIDE SEQUENCE [LARGE SCALE GENOMIC DNA]</scope>
    <source>
        <strain evidence="6">20631-21</strain>
    </source>
</reference>
<dbReference type="GO" id="GO:0005737">
    <property type="term" value="C:cytoplasm"/>
    <property type="evidence" value="ECO:0007669"/>
    <property type="project" value="UniProtKB-SubCell"/>
</dbReference>
<sequence>MPAEKRSYEEMAETPNPFLPIFDGFRAEIDENHLARERIIKASRDVTALSKKAIFSLQRVRTSSSGIAQNISTEVQGGFEAISELFKTMSKDLQGINSWRYQRQASPGIQEFIEALSFEHYLRTGKLVTRELATKSMIWNIPLTVDDYALGLFDLSGEIMRFAVTAIATTGSLPNLKSSHSFIDRSILTDLRHLRSSFEALDTTSCHGTSLGGEIDKKMETMVQSVEKVENAACSLIIRDHERPKHTPDSDNN</sequence>
<proteinExistence type="inferred from homology"/>
<evidence type="ECO:0000256" key="5">
    <source>
        <dbReference type="ARBA" id="ARBA00023242"/>
    </source>
</evidence>
<evidence type="ECO:0008006" key="7">
    <source>
        <dbReference type="Google" id="ProtNLM"/>
    </source>
</evidence>
<dbReference type="EMBL" id="KV441391">
    <property type="protein sequence ID" value="OAF60409.1"/>
    <property type="molecule type" value="Genomic_DNA"/>
</dbReference>
<dbReference type="VEuPathDB" id="FungiDB:GMDG_01307"/>
<dbReference type="Gene3D" id="1.20.58.190">
    <property type="entry name" value="Translin, domain 1"/>
    <property type="match status" value="1"/>
</dbReference>
<dbReference type="GO" id="GO:0005634">
    <property type="term" value="C:nucleus"/>
    <property type="evidence" value="ECO:0007669"/>
    <property type="project" value="UniProtKB-SubCell"/>
</dbReference>
<accession>A0A177AE72</accession>
<name>A0A177AE72_9PEZI</name>
<dbReference type="GO" id="GO:0043565">
    <property type="term" value="F:sequence-specific DNA binding"/>
    <property type="evidence" value="ECO:0007669"/>
    <property type="project" value="InterPro"/>
</dbReference>
<dbReference type="Proteomes" id="UP000077154">
    <property type="component" value="Unassembled WGS sequence"/>
</dbReference>
<dbReference type="SUPFAM" id="SSF74784">
    <property type="entry name" value="Translin"/>
    <property type="match status" value="1"/>
</dbReference>
<gene>
    <name evidence="6" type="ORF">VC83_03433</name>
</gene>
<dbReference type="RefSeq" id="XP_024325690.1">
    <property type="nucleotide sequence ID" value="XM_024467080.1"/>
</dbReference>
<dbReference type="eggNOG" id="KOG3066">
    <property type="taxonomic scope" value="Eukaryota"/>
</dbReference>
<comment type="subcellular location">
    <subcellularLocation>
        <location evidence="2">Cytoplasm</location>
    </subcellularLocation>
    <subcellularLocation>
        <location evidence="1">Nucleus</location>
    </subcellularLocation>
</comment>
<dbReference type="Gene3D" id="1.20.58.200">
    <property type="entry name" value="Translin, domain 2"/>
    <property type="match status" value="1"/>
</dbReference>